<keyword evidence="4" id="KW-0472">Membrane</keyword>
<evidence type="ECO:0000256" key="5">
    <source>
        <dbReference type="ARBA" id="ARBA00023237"/>
    </source>
</evidence>
<feature type="chain" id="PRO_5046133637" evidence="6">
    <location>
        <begin position="25"/>
        <end position="480"/>
    </location>
</feature>
<keyword evidence="10" id="KW-1185">Reference proteome</keyword>
<evidence type="ECO:0000256" key="4">
    <source>
        <dbReference type="ARBA" id="ARBA00023136"/>
    </source>
</evidence>
<dbReference type="Pfam" id="PF14322">
    <property type="entry name" value="SusD-like_3"/>
    <property type="match status" value="1"/>
</dbReference>
<dbReference type="SUPFAM" id="SSF48452">
    <property type="entry name" value="TPR-like"/>
    <property type="match status" value="1"/>
</dbReference>
<accession>A0ABY7WL66</accession>
<gene>
    <name evidence="9" type="ORF">PQ465_02130</name>
</gene>
<evidence type="ECO:0000256" key="2">
    <source>
        <dbReference type="ARBA" id="ARBA00006275"/>
    </source>
</evidence>
<evidence type="ECO:0000313" key="10">
    <source>
        <dbReference type="Proteomes" id="UP001221558"/>
    </source>
</evidence>
<dbReference type="Pfam" id="PF07980">
    <property type="entry name" value="SusD_RagB"/>
    <property type="match status" value="1"/>
</dbReference>
<dbReference type="InterPro" id="IPR011990">
    <property type="entry name" value="TPR-like_helical_dom_sf"/>
</dbReference>
<keyword evidence="5" id="KW-0998">Cell outer membrane</keyword>
<dbReference type="RefSeq" id="WP_274267918.1">
    <property type="nucleotide sequence ID" value="NZ_CP117880.1"/>
</dbReference>
<dbReference type="EMBL" id="CP117880">
    <property type="protein sequence ID" value="WDF69191.1"/>
    <property type="molecule type" value="Genomic_DNA"/>
</dbReference>
<sequence>MMNYLSCLKKIAFLLCTLAPVSCTQFLSIQPENEFLEEGVFSSMTSIHNALNGIYLRMAENDSYGGHMTMLSVDLLAQYYNTSNMAAGSLDEIVNYNYNHARAQTSFAATWASSYKIILNINNFIQQLPDVPEQVLPAAQRSILLGEAYALRAFMHFDMLRLYGPVYASSPNATAIPYVTAPNDDIFPLLPANQVLDAVIADLQRAAELLADDPVRTAGGRQAIVGNDSRTNFYRMRSRRMNYFAVLALHARVSLYAGDTAAAQRYAQNVIEESSPFFPWSDPDLSLSNASAPDRIFSSEILFGVENTNLYTLQRTYFSSSLGVNTVFTALPARLTEIFANTNDYRYRSSWFTDPSSYYPTVRTFYKFDEVNDENRLVRYFQPLIRISEMYYIMAECTRNADYLNQVRENRGLVAIGNAADLDTEIANEYRREFWGEGQTFFYYKRRNLSSIASGKRMETIAMGTAQYVVPLPLAERNYR</sequence>
<keyword evidence="3 6" id="KW-0732">Signal</keyword>
<name>A0ABY7WL66_9SPHI</name>
<feature type="domain" description="SusD-like N-terminal" evidence="8">
    <location>
        <begin position="26"/>
        <end position="218"/>
    </location>
</feature>
<feature type="domain" description="RagB/SusD" evidence="7">
    <location>
        <begin position="382"/>
        <end position="446"/>
    </location>
</feature>
<evidence type="ECO:0000256" key="6">
    <source>
        <dbReference type="SAM" id="SignalP"/>
    </source>
</evidence>
<dbReference type="InterPro" id="IPR012944">
    <property type="entry name" value="SusD_RagB_dom"/>
</dbReference>
<comment type="similarity">
    <text evidence="2">Belongs to the SusD family.</text>
</comment>
<feature type="signal peptide" evidence="6">
    <location>
        <begin position="1"/>
        <end position="24"/>
    </location>
</feature>
<evidence type="ECO:0000313" key="9">
    <source>
        <dbReference type="EMBL" id="WDF69191.1"/>
    </source>
</evidence>
<evidence type="ECO:0000259" key="7">
    <source>
        <dbReference type="Pfam" id="PF07980"/>
    </source>
</evidence>
<dbReference type="Gene3D" id="1.25.40.390">
    <property type="match status" value="1"/>
</dbReference>
<comment type="subcellular location">
    <subcellularLocation>
        <location evidence="1">Cell outer membrane</location>
    </subcellularLocation>
</comment>
<evidence type="ECO:0000256" key="1">
    <source>
        <dbReference type="ARBA" id="ARBA00004442"/>
    </source>
</evidence>
<evidence type="ECO:0000256" key="3">
    <source>
        <dbReference type="ARBA" id="ARBA00022729"/>
    </source>
</evidence>
<organism evidence="9 10">
    <name type="scientific">Sphingobacterium oryzagri</name>
    <dbReference type="NCBI Taxonomy" id="3025669"/>
    <lineage>
        <taxon>Bacteria</taxon>
        <taxon>Pseudomonadati</taxon>
        <taxon>Bacteroidota</taxon>
        <taxon>Sphingobacteriia</taxon>
        <taxon>Sphingobacteriales</taxon>
        <taxon>Sphingobacteriaceae</taxon>
        <taxon>Sphingobacterium</taxon>
    </lineage>
</organism>
<dbReference type="InterPro" id="IPR033985">
    <property type="entry name" value="SusD-like_N"/>
</dbReference>
<evidence type="ECO:0000259" key="8">
    <source>
        <dbReference type="Pfam" id="PF14322"/>
    </source>
</evidence>
<dbReference type="Proteomes" id="UP001221558">
    <property type="component" value="Chromosome"/>
</dbReference>
<protein>
    <submittedName>
        <fullName evidence="9">RagB/SusD family nutrient uptake outer membrane protein</fullName>
    </submittedName>
</protein>
<reference evidence="9 10" key="1">
    <citation type="submission" date="2023-02" db="EMBL/GenBank/DDBJ databases">
        <title>Genome sequence of Sphingobacterium sp. KACC 22765.</title>
        <authorList>
            <person name="Kim S."/>
            <person name="Heo J."/>
            <person name="Kwon S.-W."/>
        </authorList>
    </citation>
    <scope>NUCLEOTIDE SEQUENCE [LARGE SCALE GENOMIC DNA]</scope>
    <source>
        <strain evidence="9 10">KACC 22765</strain>
    </source>
</reference>
<proteinExistence type="inferred from homology"/>